<dbReference type="SUPFAM" id="SSF53223">
    <property type="entry name" value="Aminoacid dehydrogenase-like, N-terminal domain"/>
    <property type="match status" value="1"/>
</dbReference>
<dbReference type="GO" id="GO:0009073">
    <property type="term" value="P:aromatic amino acid family biosynthetic process"/>
    <property type="evidence" value="ECO:0007669"/>
    <property type="project" value="UniProtKB-KW"/>
</dbReference>
<dbReference type="PANTHER" id="PTHR21089">
    <property type="entry name" value="SHIKIMATE DEHYDROGENASE"/>
    <property type="match status" value="1"/>
</dbReference>
<dbReference type="InterPro" id="IPR013708">
    <property type="entry name" value="Shikimate_DH-bd_N"/>
</dbReference>
<dbReference type="InterPro" id="IPR022893">
    <property type="entry name" value="Shikimate_DH_fam"/>
</dbReference>
<dbReference type="GO" id="GO:0009423">
    <property type="term" value="P:chorismate biosynthetic process"/>
    <property type="evidence" value="ECO:0007669"/>
    <property type="project" value="UniProtKB-UniPathway"/>
</dbReference>
<dbReference type="Pfam" id="PF18317">
    <property type="entry name" value="SDH_C"/>
    <property type="match status" value="1"/>
</dbReference>
<dbReference type="EMBL" id="CAADHY010000008">
    <property type="protein sequence ID" value="VFR17203.1"/>
    <property type="molecule type" value="Genomic_DNA"/>
</dbReference>
<sequence>MTLAASARYAVVGNPVAHSRSPRIHTLFAAQAGKTLVYEKLAAPLDGFTATVADFFAAGGLGLNVTVPFKLEAHALAAQHLSPRARAAGAVNTLWRQDGALHGCNTDGVGLVADLKRLAAPLAGARVLLVGAGGASRGALGPLLDAGCARVRIANRTDARAAQLLSEWQAQGGRDARLDATGLAGAGIAGGWDLVINATASSLADAAPELPAGLYAAGAHAYDMMYGAAPTPFMRQARADGAAQAHDGLGMLVGQAAESFHIWHGLRPDPLPVLAALREDLARPAEVPA</sequence>
<organism evidence="9">
    <name type="scientific">plant metagenome</name>
    <dbReference type="NCBI Taxonomy" id="1297885"/>
    <lineage>
        <taxon>unclassified sequences</taxon>
        <taxon>metagenomes</taxon>
        <taxon>organismal metagenomes</taxon>
    </lineage>
</organism>
<dbReference type="InterPro" id="IPR046346">
    <property type="entry name" value="Aminoacid_DH-like_N_sf"/>
</dbReference>
<feature type="domain" description="SDH C-terminal" evidence="8">
    <location>
        <begin position="248"/>
        <end position="278"/>
    </location>
</feature>
<gene>
    <name evidence="9" type="ORF">AMP9_0718</name>
</gene>
<dbReference type="HAMAP" id="MF_00222">
    <property type="entry name" value="Shikimate_DH_AroE"/>
    <property type="match status" value="1"/>
</dbReference>
<evidence type="ECO:0000256" key="5">
    <source>
        <dbReference type="ARBA" id="ARBA00023141"/>
    </source>
</evidence>
<feature type="domain" description="Shikimate dehydrogenase substrate binding N-terminal" evidence="7">
    <location>
        <begin position="11"/>
        <end position="94"/>
    </location>
</feature>
<dbReference type="GO" id="GO:0008652">
    <property type="term" value="P:amino acid biosynthetic process"/>
    <property type="evidence" value="ECO:0007669"/>
    <property type="project" value="UniProtKB-KW"/>
</dbReference>
<dbReference type="InterPro" id="IPR011342">
    <property type="entry name" value="Shikimate_DH"/>
</dbReference>
<dbReference type="InterPro" id="IPR036291">
    <property type="entry name" value="NAD(P)-bd_dom_sf"/>
</dbReference>
<dbReference type="GO" id="GO:0004764">
    <property type="term" value="F:shikimate 3-dehydrogenase (NADP+) activity"/>
    <property type="evidence" value="ECO:0007669"/>
    <property type="project" value="UniProtKB-EC"/>
</dbReference>
<dbReference type="Pfam" id="PF08501">
    <property type="entry name" value="Shikimate_dh_N"/>
    <property type="match status" value="1"/>
</dbReference>
<dbReference type="NCBIfam" id="TIGR00507">
    <property type="entry name" value="aroE"/>
    <property type="match status" value="1"/>
</dbReference>
<dbReference type="FunFam" id="3.40.50.10860:FF:000006">
    <property type="entry name" value="Shikimate dehydrogenase (NADP(+))"/>
    <property type="match status" value="1"/>
</dbReference>
<keyword evidence="4 9" id="KW-0560">Oxidoreductase</keyword>
<keyword evidence="2" id="KW-0028">Amino-acid biosynthesis</keyword>
<evidence type="ECO:0000259" key="8">
    <source>
        <dbReference type="Pfam" id="PF18317"/>
    </source>
</evidence>
<dbReference type="CDD" id="cd01065">
    <property type="entry name" value="NAD_bind_Shikimate_DH"/>
    <property type="match status" value="1"/>
</dbReference>
<dbReference type="GO" id="GO:0005829">
    <property type="term" value="C:cytosol"/>
    <property type="evidence" value="ECO:0007669"/>
    <property type="project" value="TreeGrafter"/>
</dbReference>
<dbReference type="PANTHER" id="PTHR21089:SF1">
    <property type="entry name" value="BIFUNCTIONAL 3-DEHYDROQUINATE DEHYDRATASE_SHIKIMATE DEHYDROGENASE, CHLOROPLASTIC"/>
    <property type="match status" value="1"/>
</dbReference>
<evidence type="ECO:0000313" key="9">
    <source>
        <dbReference type="EMBL" id="VFR17203.1"/>
    </source>
</evidence>
<dbReference type="GO" id="GO:0050661">
    <property type="term" value="F:NADP binding"/>
    <property type="evidence" value="ECO:0007669"/>
    <property type="project" value="InterPro"/>
</dbReference>
<proteinExistence type="inferred from homology"/>
<accession>A0A484NUC6</accession>
<evidence type="ECO:0000259" key="7">
    <source>
        <dbReference type="Pfam" id="PF08501"/>
    </source>
</evidence>
<dbReference type="InterPro" id="IPR041121">
    <property type="entry name" value="SDH_C"/>
</dbReference>
<dbReference type="Gene3D" id="3.40.50.10860">
    <property type="entry name" value="Leucine Dehydrogenase, chain A, domain 1"/>
    <property type="match status" value="1"/>
</dbReference>
<name>A0A484NUC6_9ZZZZ</name>
<dbReference type="UniPathway" id="UPA00053">
    <property type="reaction ID" value="UER00087"/>
</dbReference>
<dbReference type="GO" id="GO:0019632">
    <property type="term" value="P:shikimate metabolic process"/>
    <property type="evidence" value="ECO:0007669"/>
    <property type="project" value="InterPro"/>
</dbReference>
<keyword evidence="5" id="KW-0057">Aromatic amino acid biosynthesis</keyword>
<dbReference type="EC" id="1.1.1.25" evidence="1"/>
<dbReference type="InterPro" id="IPR006151">
    <property type="entry name" value="Shikm_DH/Glu-tRNA_Rdtase"/>
</dbReference>
<dbReference type="AlphaFoldDB" id="A0A484NUC6"/>
<evidence type="ECO:0000256" key="4">
    <source>
        <dbReference type="ARBA" id="ARBA00023002"/>
    </source>
</evidence>
<keyword evidence="3" id="KW-0521">NADP</keyword>
<dbReference type="SUPFAM" id="SSF51735">
    <property type="entry name" value="NAD(P)-binding Rossmann-fold domains"/>
    <property type="match status" value="1"/>
</dbReference>
<evidence type="ECO:0000259" key="6">
    <source>
        <dbReference type="Pfam" id="PF01488"/>
    </source>
</evidence>
<protein>
    <recommendedName>
        <fullName evidence="1">shikimate dehydrogenase (NADP(+))</fullName>
        <ecNumber evidence="1">1.1.1.25</ecNumber>
    </recommendedName>
</protein>
<feature type="domain" description="Quinate/shikimate 5-dehydrogenase/glutamyl-tRNA reductase" evidence="6">
    <location>
        <begin position="119"/>
        <end position="201"/>
    </location>
</feature>
<dbReference type="Gene3D" id="3.40.50.720">
    <property type="entry name" value="NAD(P)-binding Rossmann-like Domain"/>
    <property type="match status" value="1"/>
</dbReference>
<evidence type="ECO:0000256" key="2">
    <source>
        <dbReference type="ARBA" id="ARBA00022605"/>
    </source>
</evidence>
<dbReference type="Pfam" id="PF01488">
    <property type="entry name" value="Shikimate_DH"/>
    <property type="match status" value="1"/>
</dbReference>
<dbReference type="NCBIfam" id="NF001310">
    <property type="entry name" value="PRK00258.1-2"/>
    <property type="match status" value="1"/>
</dbReference>
<evidence type="ECO:0000256" key="1">
    <source>
        <dbReference type="ARBA" id="ARBA00012962"/>
    </source>
</evidence>
<evidence type="ECO:0000256" key="3">
    <source>
        <dbReference type="ARBA" id="ARBA00022857"/>
    </source>
</evidence>
<reference evidence="9" key="1">
    <citation type="submission" date="2019-03" db="EMBL/GenBank/DDBJ databases">
        <authorList>
            <person name="Danneels B."/>
        </authorList>
    </citation>
    <scope>NUCLEOTIDE SEQUENCE</scope>
</reference>